<feature type="signal peptide" evidence="1">
    <location>
        <begin position="1"/>
        <end position="23"/>
    </location>
</feature>
<dbReference type="Proteomes" id="UP001156141">
    <property type="component" value="Unassembled WGS sequence"/>
</dbReference>
<evidence type="ECO:0000313" key="2">
    <source>
        <dbReference type="EMBL" id="MCH4553029.1"/>
    </source>
</evidence>
<keyword evidence="1" id="KW-0732">Signal</keyword>
<protein>
    <submittedName>
        <fullName evidence="2">DUF4270 domain-containing protein</fullName>
    </submittedName>
</protein>
<evidence type="ECO:0000313" key="3">
    <source>
        <dbReference type="Proteomes" id="UP001156141"/>
    </source>
</evidence>
<dbReference type="EMBL" id="JAKVQD010000003">
    <property type="protein sequence ID" value="MCH4553029.1"/>
    <property type="molecule type" value="Genomic_DNA"/>
</dbReference>
<evidence type="ECO:0000256" key="1">
    <source>
        <dbReference type="SAM" id="SignalP"/>
    </source>
</evidence>
<dbReference type="Pfam" id="PF14092">
    <property type="entry name" value="DUF4270"/>
    <property type="match status" value="1"/>
</dbReference>
<reference evidence="2" key="1">
    <citation type="submission" date="2022-02" db="EMBL/GenBank/DDBJ databases">
        <title>Aestuariibaculum sp., a marine bacterium isolated from sediment in Guangxi.</title>
        <authorList>
            <person name="Ying J."/>
        </authorList>
    </citation>
    <scope>NUCLEOTIDE SEQUENCE</scope>
    <source>
        <strain evidence="2">L182</strain>
    </source>
</reference>
<name>A0ABS9RJA8_9FLAO</name>
<proteinExistence type="predicted"/>
<dbReference type="RefSeq" id="WP_240573432.1">
    <property type="nucleotide sequence ID" value="NZ_CP136709.1"/>
</dbReference>
<keyword evidence="3" id="KW-1185">Reference proteome</keyword>
<comment type="caution">
    <text evidence="2">The sequence shown here is derived from an EMBL/GenBank/DDBJ whole genome shotgun (WGS) entry which is preliminary data.</text>
</comment>
<gene>
    <name evidence="2" type="ORF">MKW35_10370</name>
</gene>
<sequence>MTIKQTFTLPILTIILLCFCVAACSKDEENFPVGEDWINLDTNVYFIDTLTLNTSTFKFDSIIVSGTERLLVGAYNDPVFGTVKSKSYIQLDNTEYSLDSDAVYDSIAVILKYDDYFYNDTIPQQTFNIYKVTEDIEYQEDAESYYNTSTFKIDSTILGTKTFIAKPKKEDSLHIRISDNFGKELFDQILNNTINNSDDFQQAYKGILIDADINNSAMLGFLKSSVVRVYYTVDEELDADESAFDLTFNSTNSFHNVSSNKTGTAFENLTNQTTYLESSKTNENTFTQGGTGIATRIDIPNLETLYDIPGTGAIANANIKLSIKQNSNTKNLYTTDSLSVYIIDKKANLISTLTDSQGATVLGTIIDEDTEFNITTYNIPVKYFLNLKLTNNNSDNLFLAVYPKDFTQSVNRYVFYGNNSTDNLKSKLEITYASYDE</sequence>
<dbReference type="InterPro" id="IPR025366">
    <property type="entry name" value="DUF4270"/>
</dbReference>
<feature type="chain" id="PRO_5046584265" evidence="1">
    <location>
        <begin position="24"/>
        <end position="437"/>
    </location>
</feature>
<accession>A0ABS9RJA8</accession>
<organism evidence="2 3">
    <name type="scientific">Aestuariibaculum lutulentum</name>
    <dbReference type="NCBI Taxonomy" id="2920935"/>
    <lineage>
        <taxon>Bacteria</taxon>
        <taxon>Pseudomonadati</taxon>
        <taxon>Bacteroidota</taxon>
        <taxon>Flavobacteriia</taxon>
        <taxon>Flavobacteriales</taxon>
        <taxon>Flavobacteriaceae</taxon>
    </lineage>
</organism>